<dbReference type="SUPFAM" id="SSF53474">
    <property type="entry name" value="alpha/beta-Hydrolases"/>
    <property type="match status" value="1"/>
</dbReference>
<evidence type="ECO:0000259" key="2">
    <source>
        <dbReference type="Pfam" id="PF00561"/>
    </source>
</evidence>
<evidence type="ECO:0000313" key="3">
    <source>
        <dbReference type="EMBL" id="GCD77001.1"/>
    </source>
</evidence>
<organism evidence="3 4">
    <name type="scientific">Thermaurantimonas aggregans</name>
    <dbReference type="NCBI Taxonomy" id="2173829"/>
    <lineage>
        <taxon>Bacteria</taxon>
        <taxon>Pseudomonadati</taxon>
        <taxon>Bacteroidota</taxon>
        <taxon>Flavobacteriia</taxon>
        <taxon>Flavobacteriales</taxon>
        <taxon>Schleiferiaceae</taxon>
        <taxon>Thermaurantimonas</taxon>
    </lineage>
</organism>
<gene>
    <name evidence="3" type="ORF">JCM31826_04830</name>
</gene>
<reference evidence="3 4" key="1">
    <citation type="submission" date="2018-11" db="EMBL/GenBank/DDBJ databases">
        <title>Schleiferia aggregans sp. nov., a moderately thermophilic heterotrophic bacterium isolated from microbial mats at a terrestrial hot spring.</title>
        <authorList>
            <person name="Iino T."/>
            <person name="Ohkuma M."/>
            <person name="Haruta S."/>
        </authorList>
    </citation>
    <scope>NUCLEOTIDE SEQUENCE [LARGE SCALE GENOMIC DNA]</scope>
    <source>
        <strain evidence="3 4">LA</strain>
    </source>
</reference>
<dbReference type="GO" id="GO:0016787">
    <property type="term" value="F:hydrolase activity"/>
    <property type="evidence" value="ECO:0007669"/>
    <property type="project" value="UniProtKB-KW"/>
</dbReference>
<accession>A0A401XJ42</accession>
<dbReference type="EMBL" id="BHZE01000003">
    <property type="protein sequence ID" value="GCD77001.1"/>
    <property type="molecule type" value="Genomic_DNA"/>
</dbReference>
<dbReference type="PANTHER" id="PTHR46118:SF4">
    <property type="entry name" value="PROTEIN ABHD11"/>
    <property type="match status" value="1"/>
</dbReference>
<proteinExistence type="predicted"/>
<dbReference type="Gene3D" id="3.40.50.1820">
    <property type="entry name" value="alpha/beta hydrolase"/>
    <property type="match status" value="1"/>
</dbReference>
<dbReference type="Proteomes" id="UP000286715">
    <property type="component" value="Unassembled WGS sequence"/>
</dbReference>
<keyword evidence="4" id="KW-1185">Reference proteome</keyword>
<dbReference type="PANTHER" id="PTHR46118">
    <property type="entry name" value="PROTEIN ABHD11"/>
    <property type="match status" value="1"/>
</dbReference>
<dbReference type="Pfam" id="PF00561">
    <property type="entry name" value="Abhydrolase_1"/>
    <property type="match status" value="1"/>
</dbReference>
<sequence>MPTIPQLMKLYSKIYGSGNHCKLIVLHGLFGMGDNWATLARRWAEEEQIEVHLLDMPNHGRSYKTKHFDYETMAADVLEYLETNHLTPSNLLGHSMGGKTAMLLATLRPDVVERLIVVDIAPRYYPVHHTFIIEALRSLNLKTESRTDVEEQLAQKIAQPDIRMFLLKSLHRTPVGFEFRFNLDVIADKIEEVGRALPEYAVYQGPTLFIRGNRSDYIRDSDFPLISKHFPNSRVETVNDAGHWVHAEQPDKVFTLVAQFLAQ</sequence>
<comment type="caution">
    <text evidence="3">The sequence shown here is derived from an EMBL/GenBank/DDBJ whole genome shotgun (WGS) entry which is preliminary data.</text>
</comment>
<dbReference type="AlphaFoldDB" id="A0A401XJ42"/>
<name>A0A401XJ42_9FLAO</name>
<feature type="domain" description="AB hydrolase-1" evidence="2">
    <location>
        <begin position="23"/>
        <end position="120"/>
    </location>
</feature>
<dbReference type="InterPro" id="IPR029058">
    <property type="entry name" value="AB_hydrolase_fold"/>
</dbReference>
<protein>
    <submittedName>
        <fullName evidence="3">Alpha/beta hydrolase</fullName>
    </submittedName>
</protein>
<keyword evidence="1 3" id="KW-0378">Hydrolase</keyword>
<evidence type="ECO:0000313" key="4">
    <source>
        <dbReference type="Proteomes" id="UP000286715"/>
    </source>
</evidence>
<evidence type="ECO:0000256" key="1">
    <source>
        <dbReference type="ARBA" id="ARBA00022801"/>
    </source>
</evidence>
<dbReference type="InterPro" id="IPR000073">
    <property type="entry name" value="AB_hydrolase_1"/>
</dbReference>